<keyword evidence="4 6" id="KW-0067">ATP-binding</keyword>
<protein>
    <recommendedName>
        <fullName evidence="7">UBC core domain-containing protein</fullName>
    </recommendedName>
</protein>
<dbReference type="RefSeq" id="XP_022457030.1">
    <property type="nucleotide sequence ID" value="XM_022605576.1"/>
</dbReference>
<dbReference type="Pfam" id="PF00179">
    <property type="entry name" value="UQ_con"/>
    <property type="match status" value="1"/>
</dbReference>
<evidence type="ECO:0000256" key="5">
    <source>
        <dbReference type="PROSITE-ProRule" id="PRU10133"/>
    </source>
</evidence>
<dbReference type="SUPFAM" id="SSF54495">
    <property type="entry name" value="UBC-like"/>
    <property type="match status" value="1"/>
</dbReference>
<organism evidence="8 9">
    <name type="scientific">Kuraishia capsulata CBS 1993</name>
    <dbReference type="NCBI Taxonomy" id="1382522"/>
    <lineage>
        <taxon>Eukaryota</taxon>
        <taxon>Fungi</taxon>
        <taxon>Dikarya</taxon>
        <taxon>Ascomycota</taxon>
        <taxon>Saccharomycotina</taxon>
        <taxon>Pichiomycetes</taxon>
        <taxon>Pichiales</taxon>
        <taxon>Pichiaceae</taxon>
        <taxon>Kuraishia</taxon>
    </lineage>
</organism>
<reference evidence="8" key="1">
    <citation type="submission" date="2013-12" db="EMBL/GenBank/DDBJ databases">
        <authorList>
            <person name="Genoscope - CEA"/>
        </authorList>
    </citation>
    <scope>NUCLEOTIDE SEQUENCE</scope>
    <source>
        <strain evidence="8">CBS 1993</strain>
    </source>
</reference>
<dbReference type="Proteomes" id="UP000019384">
    <property type="component" value="Unassembled WGS sequence"/>
</dbReference>
<name>W6MTF2_9ASCO</name>
<comment type="similarity">
    <text evidence="6">Belongs to the ubiquitin-conjugating enzyme family.</text>
</comment>
<dbReference type="PROSITE" id="PS00183">
    <property type="entry name" value="UBC_1"/>
    <property type="match status" value="1"/>
</dbReference>
<keyword evidence="1" id="KW-0808">Transferase</keyword>
<evidence type="ECO:0000313" key="8">
    <source>
        <dbReference type="EMBL" id="CDK25015.1"/>
    </source>
</evidence>
<dbReference type="InterPro" id="IPR000608">
    <property type="entry name" value="UBC"/>
</dbReference>
<dbReference type="InterPro" id="IPR016135">
    <property type="entry name" value="UBQ-conjugating_enzyme/RWD"/>
</dbReference>
<evidence type="ECO:0000259" key="7">
    <source>
        <dbReference type="PROSITE" id="PS50127"/>
    </source>
</evidence>
<dbReference type="OrthoDB" id="9973183at2759"/>
<gene>
    <name evidence="8" type="ORF">KUCA_T00000982001</name>
</gene>
<dbReference type="CDD" id="cd23812">
    <property type="entry name" value="UBCc_ScPEX4-like"/>
    <property type="match status" value="1"/>
</dbReference>
<dbReference type="STRING" id="1382522.W6MTF2"/>
<dbReference type="PANTHER" id="PTHR24067">
    <property type="entry name" value="UBIQUITIN-CONJUGATING ENZYME E2"/>
    <property type="match status" value="1"/>
</dbReference>
<dbReference type="HOGENOM" id="CLU_030988_13_0_1"/>
<evidence type="ECO:0000256" key="4">
    <source>
        <dbReference type="ARBA" id="ARBA00022840"/>
    </source>
</evidence>
<reference evidence="8" key="2">
    <citation type="submission" date="2014-02" db="EMBL/GenBank/DDBJ databases">
        <title>Complete DNA sequence of /Kuraishia capsulata/ illustrates novel genomic features among budding yeasts (/Saccharomycotina/).</title>
        <authorList>
            <person name="Morales L."/>
            <person name="Noel B."/>
            <person name="Porcel B."/>
            <person name="Marcet-Houben M."/>
            <person name="Hullo M-F."/>
            <person name="Sacerdot C."/>
            <person name="Tekaia F."/>
            <person name="Leh-Louis V."/>
            <person name="Despons L."/>
            <person name="Khanna V."/>
            <person name="Aury J-M."/>
            <person name="Barbe V."/>
            <person name="Couloux A."/>
            <person name="Labadie K."/>
            <person name="Pelletier E."/>
            <person name="Souciet J-L."/>
            <person name="Boekhout T."/>
            <person name="Gabaldon T."/>
            <person name="Wincker P."/>
            <person name="Dujon B."/>
        </authorList>
    </citation>
    <scope>NUCLEOTIDE SEQUENCE</scope>
    <source>
        <strain evidence="8">CBS 1993</strain>
    </source>
</reference>
<evidence type="ECO:0000256" key="2">
    <source>
        <dbReference type="ARBA" id="ARBA00022741"/>
    </source>
</evidence>
<dbReference type="InterPro" id="IPR023313">
    <property type="entry name" value="UBQ-conjugating_AS"/>
</dbReference>
<accession>W6MTF2</accession>
<sequence length="183" mass="20528">MSEKRLLKELRTISKELVQEDSSLALNGVLVLEPVSEGDLFEWRARIRGPEGSCYANGIWDLHITVPSNYPTAPPTFRFVMSSERNARLASDSPTATRGRCLRMPHPNVNFETGEICLDILQQMWTPAWSLSSSVVAIVMLLDSPEPLSPLNIDLANLLKSGDQKGYDDLVKYYIERFTIAES</sequence>
<feature type="domain" description="UBC core" evidence="7">
    <location>
        <begin position="1"/>
        <end position="180"/>
    </location>
</feature>
<dbReference type="AlphaFoldDB" id="W6MTF2"/>
<proteinExistence type="inferred from homology"/>
<dbReference type="InterPro" id="IPR050113">
    <property type="entry name" value="Ub_conjugating_enzyme"/>
</dbReference>
<keyword evidence="2 6" id="KW-0547">Nucleotide-binding</keyword>
<dbReference type="EMBL" id="HG793125">
    <property type="protein sequence ID" value="CDK25015.1"/>
    <property type="molecule type" value="Genomic_DNA"/>
</dbReference>
<dbReference type="GO" id="GO:0016740">
    <property type="term" value="F:transferase activity"/>
    <property type="evidence" value="ECO:0007669"/>
    <property type="project" value="UniProtKB-KW"/>
</dbReference>
<dbReference type="GeneID" id="34518418"/>
<evidence type="ECO:0000256" key="3">
    <source>
        <dbReference type="ARBA" id="ARBA00022786"/>
    </source>
</evidence>
<evidence type="ECO:0000256" key="6">
    <source>
        <dbReference type="RuleBase" id="RU362109"/>
    </source>
</evidence>
<feature type="active site" description="Glycyl thioester intermediate" evidence="5">
    <location>
        <position position="117"/>
    </location>
</feature>
<dbReference type="Gene3D" id="3.10.110.10">
    <property type="entry name" value="Ubiquitin Conjugating Enzyme"/>
    <property type="match status" value="1"/>
</dbReference>
<evidence type="ECO:0000313" key="9">
    <source>
        <dbReference type="Proteomes" id="UP000019384"/>
    </source>
</evidence>
<evidence type="ECO:0000256" key="1">
    <source>
        <dbReference type="ARBA" id="ARBA00022679"/>
    </source>
</evidence>
<keyword evidence="9" id="KW-1185">Reference proteome</keyword>
<dbReference type="SMART" id="SM00212">
    <property type="entry name" value="UBCc"/>
    <property type="match status" value="1"/>
</dbReference>
<keyword evidence="3 6" id="KW-0833">Ubl conjugation pathway</keyword>
<dbReference type="PROSITE" id="PS50127">
    <property type="entry name" value="UBC_2"/>
    <property type="match status" value="1"/>
</dbReference>
<dbReference type="GO" id="GO:0005524">
    <property type="term" value="F:ATP binding"/>
    <property type="evidence" value="ECO:0007669"/>
    <property type="project" value="UniProtKB-UniRule"/>
</dbReference>